<dbReference type="SUPFAM" id="SSF48208">
    <property type="entry name" value="Six-hairpin glycosidases"/>
    <property type="match status" value="1"/>
</dbReference>
<keyword evidence="3" id="KW-1185">Reference proteome</keyword>
<dbReference type="KEGG" id="acm:AciX9_4293"/>
<organism evidence="3">
    <name type="scientific">Granulicella tundricola (strain ATCC BAA-1859 / DSM 23138 / MP5ACTX9)</name>
    <dbReference type="NCBI Taxonomy" id="1198114"/>
    <lineage>
        <taxon>Bacteria</taxon>
        <taxon>Pseudomonadati</taxon>
        <taxon>Acidobacteriota</taxon>
        <taxon>Terriglobia</taxon>
        <taxon>Terriglobales</taxon>
        <taxon>Acidobacteriaceae</taxon>
        <taxon>Granulicella</taxon>
    </lineage>
</organism>
<geneLocation type="plasmid" evidence="2 3">
    <name>pACIX901</name>
</geneLocation>
<name>E8X6H7_GRATM</name>
<keyword evidence="2" id="KW-0614">Plasmid</keyword>
<dbReference type="GO" id="GO:0005975">
    <property type="term" value="P:carbohydrate metabolic process"/>
    <property type="evidence" value="ECO:0007669"/>
    <property type="project" value="InterPro"/>
</dbReference>
<dbReference type="InterPro" id="IPR012341">
    <property type="entry name" value="6hp_glycosidase-like_sf"/>
</dbReference>
<feature type="chain" id="PRO_5003230282" description="Glycogen debranching enzyme" evidence="1">
    <location>
        <begin position="18"/>
        <end position="817"/>
    </location>
</feature>
<evidence type="ECO:0008006" key="4">
    <source>
        <dbReference type="Google" id="ProtNLM"/>
    </source>
</evidence>
<dbReference type="HOGENOM" id="CLU_330862_0_0_0"/>
<sequence length="817" mass="88252">MRAFVLMMLALSVGAGAQGLRPVAAFPMREDGLVLRRHVSAGQPFTVAGPEGVIVGEQQGSFEAWVLPVKLLSHFTIEAQVEGYAVPIDLNQAAREIDVRPDRTTITYSHIAVTVRQTMFSADGVGAVVMFAVDSVRPVDLTFRFTGELREMWPKLSSGVPSAEWVERGASGFYVLHSDYPEFAGAVALPGAKSGIMAPFQERPQVHPLEFRLHVDPKADAGKVYPLLMAVGRTKETASTAALEKAMGDVDGRLGAIYSGHAERYKAQAAELTSIRTPDEGLNDDFSWAVTSIGQLRARLGGEMGLVAGYYASGDSARPGFGWFFGRDSLYTLYAVNGYGDFGLARSELEFLMARQRADGKVMHEYSQTAGDLDWKAFPYWYAAADATPLFLTTMLDYVRASGDVAFLAAHKDKVMSAWAFETSHDADHDGIYDNSEGTGWVESWPTSSTHEGMPKQEVYLALMDQQGSAAVGQMARLLKDDTLAQAADARAAKVRAVLEKEYYVSKSGEYGFSQDFGKIDKTSTVFPSVAWWNDGAGYTPGLEHAGVSLRRWASHDFATDWGARDVAESDAMYDPISYHQGSVWPLFTGWAAMAQYRSGHALAGFQSVMANADLTTAQDIGAVTELLSGAFFEPFGRSTSHQLWSSAMVVTPLLRGMFGLEVDGVARTVKVTPRLPADWDSAEVRRLHVGASVVDVLYRREGGFMNVSLSPVSGEAVRLVGPAKVALPAVEVSMGHGLPTPGSRTGQVKVVDETWSGRSLRLEVEGVSGTVGRFTVRQNVSGLKVAVEGGGLDGSALTIPFSGAAGYMSKVVTLRW</sequence>
<dbReference type="AlphaFoldDB" id="E8X6H7"/>
<accession>E8X6H7</accession>
<evidence type="ECO:0000313" key="3">
    <source>
        <dbReference type="Proteomes" id="UP000000343"/>
    </source>
</evidence>
<protein>
    <recommendedName>
        <fullName evidence="4">Glycogen debranching enzyme</fullName>
    </recommendedName>
</protein>
<evidence type="ECO:0000256" key="1">
    <source>
        <dbReference type="SAM" id="SignalP"/>
    </source>
</evidence>
<dbReference type="Proteomes" id="UP000000343">
    <property type="component" value="Plasmid pACIX901"/>
</dbReference>
<keyword evidence="1" id="KW-0732">Signal</keyword>
<gene>
    <name evidence="2" type="ordered locus">AciX9_4293</name>
</gene>
<dbReference type="RefSeq" id="WP_013572971.1">
    <property type="nucleotide sequence ID" value="NC_015057.1"/>
</dbReference>
<dbReference type="Gene3D" id="1.50.10.10">
    <property type="match status" value="1"/>
</dbReference>
<reference evidence="3" key="1">
    <citation type="submission" date="2011-01" db="EMBL/GenBank/DDBJ databases">
        <title>Complete sequence of plasmid1 of Acidobacterium sp. MP5ACTX9.</title>
        <authorList>
            <consortium name="US DOE Joint Genome Institute"/>
            <person name="Lucas S."/>
            <person name="Copeland A."/>
            <person name="Lapidus A."/>
            <person name="Cheng J.-F."/>
            <person name="Goodwin L."/>
            <person name="Pitluck S."/>
            <person name="Teshima H."/>
            <person name="Detter J.C."/>
            <person name="Han C."/>
            <person name="Tapia R."/>
            <person name="Land M."/>
            <person name="Hauser L."/>
            <person name="Kyrpides N."/>
            <person name="Ivanova N."/>
            <person name="Ovchinnikova G."/>
            <person name="Pagani I."/>
            <person name="Rawat S.R."/>
            <person name="Mannisto M."/>
            <person name="Haggblom M.M."/>
            <person name="Woyke T."/>
        </authorList>
    </citation>
    <scope>NUCLEOTIDE SEQUENCE [LARGE SCALE GENOMIC DNA]</scope>
    <source>
        <strain evidence="3">MP5ACTX9</strain>
        <plasmid evidence="3">Plasmid pACIX901</plasmid>
    </source>
</reference>
<evidence type="ECO:0000313" key="2">
    <source>
        <dbReference type="EMBL" id="ADW71061.1"/>
    </source>
</evidence>
<feature type="signal peptide" evidence="1">
    <location>
        <begin position="1"/>
        <end position="17"/>
    </location>
</feature>
<proteinExistence type="predicted"/>
<dbReference type="OrthoDB" id="9759959at2"/>
<dbReference type="EMBL" id="CP002481">
    <property type="protein sequence ID" value="ADW71061.1"/>
    <property type="molecule type" value="Genomic_DNA"/>
</dbReference>
<dbReference type="InterPro" id="IPR008928">
    <property type="entry name" value="6-hairpin_glycosidase_sf"/>
</dbReference>